<accession>A0ABP9SM28</accession>
<gene>
    <name evidence="4" type="ORF">GCM10023322_73290</name>
</gene>
<evidence type="ECO:0000313" key="5">
    <source>
        <dbReference type="Proteomes" id="UP001501570"/>
    </source>
</evidence>
<dbReference type="Pfam" id="PF07282">
    <property type="entry name" value="Cas12f1-like_TNB"/>
    <property type="match status" value="1"/>
</dbReference>
<keyword evidence="5" id="KW-1185">Reference proteome</keyword>
<dbReference type="EMBL" id="BAABJQ010000035">
    <property type="protein sequence ID" value="GAA5198897.1"/>
    <property type="molecule type" value="Genomic_DNA"/>
</dbReference>
<comment type="caution">
    <text evidence="4">The sequence shown here is derived from an EMBL/GenBank/DDBJ whole genome shotgun (WGS) entry which is preliminary data.</text>
</comment>
<organism evidence="4 5">
    <name type="scientific">Rugosimonospora acidiphila</name>
    <dbReference type="NCBI Taxonomy" id="556531"/>
    <lineage>
        <taxon>Bacteria</taxon>
        <taxon>Bacillati</taxon>
        <taxon>Actinomycetota</taxon>
        <taxon>Actinomycetes</taxon>
        <taxon>Micromonosporales</taxon>
        <taxon>Micromonosporaceae</taxon>
        <taxon>Rugosimonospora</taxon>
    </lineage>
</organism>
<keyword evidence="1" id="KW-0238">DNA-binding</keyword>
<dbReference type="Proteomes" id="UP001501570">
    <property type="component" value="Unassembled WGS sequence"/>
</dbReference>
<name>A0ABP9SM28_9ACTN</name>
<proteinExistence type="predicted"/>
<evidence type="ECO:0000313" key="4">
    <source>
        <dbReference type="EMBL" id="GAA5198897.1"/>
    </source>
</evidence>
<evidence type="ECO:0000259" key="3">
    <source>
        <dbReference type="Pfam" id="PF07282"/>
    </source>
</evidence>
<feature type="domain" description="Cas12f1-like TNB" evidence="3">
    <location>
        <begin position="408"/>
        <end position="476"/>
    </location>
</feature>
<reference evidence="5" key="1">
    <citation type="journal article" date="2019" name="Int. J. Syst. Evol. Microbiol.">
        <title>The Global Catalogue of Microorganisms (GCM) 10K type strain sequencing project: providing services to taxonomists for standard genome sequencing and annotation.</title>
        <authorList>
            <consortium name="The Broad Institute Genomics Platform"/>
            <consortium name="The Broad Institute Genome Sequencing Center for Infectious Disease"/>
            <person name="Wu L."/>
            <person name="Ma J."/>
        </authorList>
    </citation>
    <scope>NUCLEOTIDE SEQUENCE [LARGE SCALE GENOMIC DNA]</scope>
    <source>
        <strain evidence="5">JCM 18304</strain>
    </source>
</reference>
<evidence type="ECO:0000256" key="1">
    <source>
        <dbReference type="ARBA" id="ARBA00023125"/>
    </source>
</evidence>
<feature type="compositionally biased region" description="Basic residues" evidence="2">
    <location>
        <begin position="507"/>
        <end position="517"/>
    </location>
</feature>
<dbReference type="InterPro" id="IPR010095">
    <property type="entry name" value="Cas12f1-like_TNB"/>
</dbReference>
<feature type="region of interest" description="Disordered" evidence="2">
    <location>
        <begin position="482"/>
        <end position="591"/>
    </location>
</feature>
<protein>
    <recommendedName>
        <fullName evidence="3">Cas12f1-like TNB domain-containing protein</fullName>
    </recommendedName>
</protein>
<sequence>MAGRLLAQRVGWLADLVGAMADQVIAQRWTDACLAQLAGGVGPDGRVLPGKGWVALRRLGWGAVAPVGVVVSDRVRRVAEEEAARALRLSTSRRLVVVALLSTWPRNPAQRTDQEWSTLRRSLPDGVDSATIRNRTRQITAWVTRCDRLPVDMCELEAAPGVARQVSLAAADRQLVRVQRVDDRMVRVWVQLPVCPLPGSYADWVWHALTVRVPATMPGTPTVCTPTLRPAVDGVRVDLPWRVDHIPSTLMGHTRAVGADWGVNTLLTGTFADSDGSGGSSLRAMGGPLRFDATGVSSKFVRLRRHREQLNTKIDHLTRLVQGRPAAAVPDPALLTKLMRLRTEHETVCARIRHLNRALAWSAARWLVDHATTADATVIYLEDLTTLEARSGSRSLNRRLSGAVRGQVSTAVHHLATKAGVAVVRVPARGTSSCCPRCGATVRHVKAPDRLVAGYRWTTCGCGLSADRDHAAAQRIAARGLANQTRTRRDPTTGGGIIRTAIDAPIHPHRPRRRKKTPGAAAPSRPRRDRRKNGPTRQQVRPATFRCSPLLPSRRQTPAPADSPQAVTGKRPAGRLPQETHPGLQVPTTIPTRPHRVRGALLGHGFHHLVHATPVPTAKRPNR</sequence>
<feature type="compositionally biased region" description="Basic residues" evidence="2">
    <location>
        <begin position="525"/>
        <end position="534"/>
    </location>
</feature>
<evidence type="ECO:0000256" key="2">
    <source>
        <dbReference type="SAM" id="MobiDB-lite"/>
    </source>
</evidence>